<gene>
    <name evidence="2" type="ORF">AVEN_149773_1</name>
</gene>
<reference evidence="2 3" key="1">
    <citation type="journal article" date="2019" name="Sci. Rep.">
        <title>Orb-weaving spider Araneus ventricosus genome elucidates the spidroin gene catalogue.</title>
        <authorList>
            <person name="Kono N."/>
            <person name="Nakamura H."/>
            <person name="Ohtoshi R."/>
            <person name="Moran D.A.P."/>
            <person name="Shinohara A."/>
            <person name="Yoshida Y."/>
            <person name="Fujiwara M."/>
            <person name="Mori M."/>
            <person name="Tomita M."/>
            <person name="Arakawa K."/>
        </authorList>
    </citation>
    <scope>NUCLEOTIDE SEQUENCE [LARGE SCALE GENOMIC DNA]</scope>
</reference>
<keyword evidence="1" id="KW-0472">Membrane</keyword>
<name>A0A4Y2J275_ARAVE</name>
<feature type="transmembrane region" description="Helical" evidence="1">
    <location>
        <begin position="265"/>
        <end position="283"/>
    </location>
</feature>
<dbReference type="OrthoDB" id="6626714at2759"/>
<keyword evidence="1" id="KW-0812">Transmembrane</keyword>
<protein>
    <submittedName>
        <fullName evidence="2">Uncharacterized protein</fullName>
    </submittedName>
</protein>
<evidence type="ECO:0000256" key="1">
    <source>
        <dbReference type="SAM" id="Phobius"/>
    </source>
</evidence>
<keyword evidence="1" id="KW-1133">Transmembrane helix</keyword>
<keyword evidence="3" id="KW-1185">Reference proteome</keyword>
<dbReference type="PANTHER" id="PTHR46113">
    <property type="entry name" value="SNAC DOMAIN-CONTAINING PROTEIN"/>
    <property type="match status" value="1"/>
</dbReference>
<sequence length="379" mass="44552">MLFFSCRHHVYKLALKDIFEVKIKQVTTSPDIPLFKKPKDNWKNIYPTKIQCYRETVELFRTVTELENLFDFCGAELKNFMVRDDYRELIELSIVFLSGDAEKKFKIKPPGAMHQARWMAREIYSLKLSLFSSQLKLNTKDKEALLDVYLFIVIIYVKPWLQWILAVKAPYKDLCFLKSLKAYEKVNECISKAASQKFSQDLWYFTDEIAVLALFDDDVDEETKLKMVANLHRKSFLTHEKRYIPSKEELCGSSYGEFDTLFCSFLFSYLFISPNCYLLFYFFTEKSIDDFISVKSQSVFSRIKIYNSFLNESPSSWANNASFLDAKKTVSILRAVNDTAERAVFHGLITVEEEQKQFLLRCVQEHMKIYPDSKKQTLK</sequence>
<accession>A0A4Y2J275</accession>
<organism evidence="2 3">
    <name type="scientific">Araneus ventricosus</name>
    <name type="common">Orbweaver spider</name>
    <name type="synonym">Epeira ventricosa</name>
    <dbReference type="NCBI Taxonomy" id="182803"/>
    <lineage>
        <taxon>Eukaryota</taxon>
        <taxon>Metazoa</taxon>
        <taxon>Ecdysozoa</taxon>
        <taxon>Arthropoda</taxon>
        <taxon>Chelicerata</taxon>
        <taxon>Arachnida</taxon>
        <taxon>Araneae</taxon>
        <taxon>Araneomorphae</taxon>
        <taxon>Entelegynae</taxon>
        <taxon>Araneoidea</taxon>
        <taxon>Araneidae</taxon>
        <taxon>Araneus</taxon>
    </lineage>
</organism>
<evidence type="ECO:0000313" key="3">
    <source>
        <dbReference type="Proteomes" id="UP000499080"/>
    </source>
</evidence>
<dbReference type="PANTHER" id="PTHR46113:SF1">
    <property type="entry name" value="PEPTIDASE M17 LEUCYL AMINOPEPTIDASE N-TERMINAL DOMAIN-CONTAINING PROTEIN"/>
    <property type="match status" value="1"/>
</dbReference>
<dbReference type="EMBL" id="BGPR01003067">
    <property type="protein sequence ID" value="GBM83272.1"/>
    <property type="molecule type" value="Genomic_DNA"/>
</dbReference>
<feature type="transmembrane region" description="Helical" evidence="1">
    <location>
        <begin position="144"/>
        <end position="161"/>
    </location>
</feature>
<evidence type="ECO:0000313" key="2">
    <source>
        <dbReference type="EMBL" id="GBM83272.1"/>
    </source>
</evidence>
<comment type="caution">
    <text evidence="2">The sequence shown here is derived from an EMBL/GenBank/DDBJ whole genome shotgun (WGS) entry which is preliminary data.</text>
</comment>
<dbReference type="Proteomes" id="UP000499080">
    <property type="component" value="Unassembled WGS sequence"/>
</dbReference>
<proteinExistence type="predicted"/>
<dbReference type="AlphaFoldDB" id="A0A4Y2J275"/>